<protein>
    <submittedName>
        <fullName evidence="2">Uncharacterized protein</fullName>
    </submittedName>
</protein>
<dbReference type="Proteomes" id="UP000070224">
    <property type="component" value="Unassembled WGS sequence"/>
</dbReference>
<dbReference type="EMBL" id="LSDK01000094">
    <property type="protein sequence ID" value="KXB75319.1"/>
    <property type="molecule type" value="Genomic_DNA"/>
</dbReference>
<organism evidence="2 3">
    <name type="scientific">Porphyromonas somerae</name>
    <dbReference type="NCBI Taxonomy" id="322095"/>
    <lineage>
        <taxon>Bacteria</taxon>
        <taxon>Pseudomonadati</taxon>
        <taxon>Bacteroidota</taxon>
        <taxon>Bacteroidia</taxon>
        <taxon>Bacteroidales</taxon>
        <taxon>Porphyromonadaceae</taxon>
        <taxon>Porphyromonas</taxon>
    </lineage>
</organism>
<reference evidence="3" key="1">
    <citation type="submission" date="2016-01" db="EMBL/GenBank/DDBJ databases">
        <authorList>
            <person name="Mitreva M."/>
            <person name="Pepin K.H."/>
            <person name="Mihindukulasuriya K.A."/>
            <person name="Fulton R."/>
            <person name="Fronick C."/>
            <person name="O'Laughlin M."/>
            <person name="Miner T."/>
            <person name="Herter B."/>
            <person name="Rosa B.A."/>
            <person name="Cordes M."/>
            <person name="Tomlinson C."/>
            <person name="Wollam A."/>
            <person name="Palsikar V.B."/>
            <person name="Mardis E.R."/>
            <person name="Wilson R.K."/>
        </authorList>
    </citation>
    <scope>NUCLEOTIDE SEQUENCE [LARGE SCALE GENOMIC DNA]</scope>
    <source>
        <strain evidence="3">KA00683</strain>
    </source>
</reference>
<dbReference type="RefSeq" id="WP_060935644.1">
    <property type="nucleotide sequence ID" value="NZ_KQ960453.1"/>
</dbReference>
<dbReference type="OrthoDB" id="1015542at2"/>
<gene>
    <name evidence="2" type="ORF">HMPREF3185_01430</name>
</gene>
<evidence type="ECO:0000313" key="2">
    <source>
        <dbReference type="EMBL" id="KXB75319.1"/>
    </source>
</evidence>
<proteinExistence type="predicted"/>
<evidence type="ECO:0000313" key="3">
    <source>
        <dbReference type="Proteomes" id="UP000070224"/>
    </source>
</evidence>
<evidence type="ECO:0000256" key="1">
    <source>
        <dbReference type="SAM" id="SignalP"/>
    </source>
</evidence>
<name>A0A134B5U9_9PORP</name>
<feature type="chain" id="PRO_5007462068" evidence="1">
    <location>
        <begin position="24"/>
        <end position="204"/>
    </location>
</feature>
<sequence length="204" mass="23475">MTKLIRFLSLVLLLSGVRVSAQTQIVGLRDFKRVWDSNRNDPEGYYFEDRHHDLDKFVGEWEGMGFGNHLWRVHIVVLKKANYYDSYWSDALGLELSITKNGKACITPTGSLLPGTSFIKGWGLIWDTEKRSLQLDVYRVPFTYGKADKPYQERANMLLCLNAAHDTIVVRRSHLVGIDRPVIIPNYLSVPYDAEVCTLRRVKK</sequence>
<dbReference type="STRING" id="322095.HMPREF3185_01430"/>
<keyword evidence="1" id="KW-0732">Signal</keyword>
<dbReference type="PATRIC" id="fig|322095.3.peg.1412"/>
<accession>A0A134B5U9</accession>
<feature type="signal peptide" evidence="1">
    <location>
        <begin position="1"/>
        <end position="23"/>
    </location>
</feature>
<comment type="caution">
    <text evidence="2">The sequence shown here is derived from an EMBL/GenBank/DDBJ whole genome shotgun (WGS) entry which is preliminary data.</text>
</comment>
<dbReference type="AlphaFoldDB" id="A0A134B5U9"/>
<keyword evidence="3" id="KW-1185">Reference proteome</keyword>